<dbReference type="AntiFam" id="ANF00272">
    <property type="entry name" value="Translation of CRISPR region"/>
</dbReference>
<organism evidence="1">
    <name type="scientific">uncultured Desulfobacterium sp</name>
    <dbReference type="NCBI Taxonomy" id="201089"/>
    <lineage>
        <taxon>Bacteria</taxon>
        <taxon>Pseudomonadati</taxon>
        <taxon>Thermodesulfobacteriota</taxon>
        <taxon>Desulfobacteria</taxon>
        <taxon>Desulfobacterales</taxon>
        <taxon>Desulfobacteriaceae</taxon>
        <taxon>Desulfobacterium</taxon>
        <taxon>environmental samples</taxon>
    </lineage>
</organism>
<evidence type="ECO:0000313" key="1">
    <source>
        <dbReference type="EMBL" id="CBX28938.1"/>
    </source>
</evidence>
<sequence length="84" mass="9809">MFQSTRPHGARHDVLHYWRDLQRVSIHAPAWGATYIWEYDEVLPRVSIHAPAWGATRLLSLWGELKRVSIHAPAWGATTKRRRL</sequence>
<proteinExistence type="predicted"/>
<protein>
    <submittedName>
        <fullName evidence="1">Uncharacterized protein</fullName>
    </submittedName>
</protein>
<name>E1YE08_9BACT</name>
<gene>
    <name evidence="1" type="ORF">N47_B20840</name>
</gene>
<reference evidence="1" key="1">
    <citation type="journal article" date="2011" name="Environ. Microbiol.">
        <title>Genomic insights into the metabolic potential of the polycyclic aromatic hydrocarbon degrading sulfate-reducing Deltaproteobacterium N47.</title>
        <authorList>
            <person name="Bergmann F."/>
            <person name="Selesi D."/>
            <person name="Weinmaier T."/>
            <person name="Tischler P."/>
            <person name="Rattei T."/>
            <person name="Meckenstock R.U."/>
        </authorList>
    </citation>
    <scope>NUCLEOTIDE SEQUENCE</scope>
</reference>
<dbReference type="EMBL" id="FR695870">
    <property type="protein sequence ID" value="CBX28938.1"/>
    <property type="molecule type" value="Genomic_DNA"/>
</dbReference>
<dbReference type="AlphaFoldDB" id="E1YE08"/>
<accession>E1YE08</accession>